<dbReference type="PANTHER" id="PTHR37302:SF3">
    <property type="entry name" value="DAMAGE-INDUCIBLE PROTEIN DINB"/>
    <property type="match status" value="1"/>
</dbReference>
<dbReference type="PANTHER" id="PTHR37302">
    <property type="entry name" value="SLR1116 PROTEIN"/>
    <property type="match status" value="1"/>
</dbReference>
<keyword evidence="4" id="KW-1185">Reference proteome</keyword>
<evidence type="ECO:0000256" key="1">
    <source>
        <dbReference type="ARBA" id="ARBA00008635"/>
    </source>
</evidence>
<dbReference type="InterPro" id="IPR034660">
    <property type="entry name" value="DinB/YfiT-like"/>
</dbReference>
<dbReference type="RefSeq" id="WP_341841333.1">
    <property type="nucleotide sequence ID" value="NZ_CP149792.1"/>
</dbReference>
<reference evidence="3 4" key="1">
    <citation type="submission" date="2024-03" db="EMBL/GenBank/DDBJ databases">
        <title>Chitinophaga caseinilytica sp. nov., a casein hydrolysing bacterium isolated from forest soil.</title>
        <authorList>
            <person name="Lee D.S."/>
            <person name="Han D.M."/>
            <person name="Baek J.H."/>
            <person name="Choi D.G."/>
            <person name="Jeon J.H."/>
            <person name="Jeon C.O."/>
        </authorList>
    </citation>
    <scope>NUCLEOTIDE SEQUENCE [LARGE SCALE GENOMIC DNA]</scope>
    <source>
        <strain evidence="3 4">KACC 19118</strain>
    </source>
</reference>
<evidence type="ECO:0000313" key="4">
    <source>
        <dbReference type="Proteomes" id="UP001449657"/>
    </source>
</evidence>
<organism evidence="3 4">
    <name type="scientific">Chitinophaga caseinilytica</name>
    <dbReference type="NCBI Taxonomy" id="2267521"/>
    <lineage>
        <taxon>Bacteria</taxon>
        <taxon>Pseudomonadati</taxon>
        <taxon>Bacteroidota</taxon>
        <taxon>Chitinophagia</taxon>
        <taxon>Chitinophagales</taxon>
        <taxon>Chitinophagaceae</taxon>
        <taxon>Chitinophaga</taxon>
    </lineage>
</organism>
<dbReference type="InterPro" id="IPR007837">
    <property type="entry name" value="DinB"/>
</dbReference>
<proteinExistence type="inferred from homology"/>
<dbReference type="EMBL" id="CP150096">
    <property type="protein sequence ID" value="WZN46642.1"/>
    <property type="molecule type" value="Genomic_DNA"/>
</dbReference>
<dbReference type="Pfam" id="PF05163">
    <property type="entry name" value="DinB"/>
    <property type="match status" value="1"/>
</dbReference>
<accession>A0ABZ2Z5M1</accession>
<evidence type="ECO:0000313" key="3">
    <source>
        <dbReference type="EMBL" id="WZN46642.1"/>
    </source>
</evidence>
<sequence length="164" mass="18088">MKDLLVQLAGHNAWANGRLMKVMAALPDEQLDRDMGSSFPTLRKTVLHVWNAESVWYQRLLLASPVVPPAAGFSGGMEELAGLFVRQSEALHAFVSGASDAKLAHTVEFNSPAKGVCKTPVTRILMQAFTHSAFHRGQLVTMLRQQGVPRIPSTDFIEYTGWKK</sequence>
<keyword evidence="2" id="KW-0479">Metal-binding</keyword>
<dbReference type="Gene3D" id="1.20.120.450">
    <property type="entry name" value="dinb family like domain"/>
    <property type="match status" value="1"/>
</dbReference>
<dbReference type="Proteomes" id="UP001449657">
    <property type="component" value="Chromosome"/>
</dbReference>
<dbReference type="SUPFAM" id="SSF109854">
    <property type="entry name" value="DinB/YfiT-like putative metalloenzymes"/>
    <property type="match status" value="1"/>
</dbReference>
<gene>
    <name evidence="3" type="ORF">WJU22_00315</name>
</gene>
<name>A0ABZ2Z5M1_9BACT</name>
<protein>
    <submittedName>
        <fullName evidence="3">DinB family protein</fullName>
    </submittedName>
</protein>
<comment type="similarity">
    <text evidence="1">Belongs to the DinB family.</text>
</comment>
<evidence type="ECO:0000256" key="2">
    <source>
        <dbReference type="ARBA" id="ARBA00022723"/>
    </source>
</evidence>